<dbReference type="Pfam" id="PF00578">
    <property type="entry name" value="AhpC-TSA"/>
    <property type="match status" value="1"/>
</dbReference>
<dbReference type="HAMAP" id="MF_00401">
    <property type="entry name" value="Peroxiredoxin"/>
    <property type="match status" value="1"/>
</dbReference>
<sequence>MHEEECCMPAPKPLILGEPAPEFEANTTHGRVKLSQFKGKWVLLFSHPADFTPVCTTEFMAFAKLFDEFAKRNVQVIGLSIDSVYSHIAWVRNIEEKMGVHIPFPVIADLDMKVAKAYNMVHPGLSDTSAVRSVFFIDPNGMLRAMVYYPMSTGRNMDELLRVIDSLQLVDKEKIATPANWKPGDPVIVPPPATQEAADKRLKEGYDCKDWYFCKKKV</sequence>
<proteinExistence type="inferred from homology"/>
<evidence type="ECO:0000256" key="5">
    <source>
        <dbReference type="ARBA" id="ARBA00023002"/>
    </source>
</evidence>
<evidence type="ECO:0000256" key="1">
    <source>
        <dbReference type="ARBA" id="ARBA00009796"/>
    </source>
</evidence>
<evidence type="ECO:0000256" key="10">
    <source>
        <dbReference type="HAMAP-Rule" id="MF_00401"/>
    </source>
</evidence>
<dbReference type="InterPro" id="IPR019479">
    <property type="entry name" value="Peroxiredoxin_C"/>
</dbReference>
<evidence type="ECO:0000256" key="7">
    <source>
        <dbReference type="ARBA" id="ARBA00023284"/>
    </source>
</evidence>
<dbReference type="InterPro" id="IPR036249">
    <property type="entry name" value="Thioredoxin-like_sf"/>
</dbReference>
<gene>
    <name evidence="13" type="ORF">CUJ83_12190</name>
</gene>
<comment type="similarity">
    <text evidence="8 10">Belongs to the peroxiredoxin family. Prx6 subfamily.</text>
</comment>
<evidence type="ECO:0000256" key="4">
    <source>
        <dbReference type="ARBA" id="ARBA00022862"/>
    </source>
</evidence>
<organism evidence="13 14">
    <name type="scientific">Methanooceanicella nereidis</name>
    <dbReference type="NCBI Taxonomy" id="2052831"/>
    <lineage>
        <taxon>Archaea</taxon>
        <taxon>Methanobacteriati</taxon>
        <taxon>Methanobacteriota</taxon>
        <taxon>Stenosarchaea group</taxon>
        <taxon>Methanomicrobia</taxon>
        <taxon>Methanocellales</taxon>
        <taxon>Methanocellaceae</taxon>
        <taxon>Methanooceanicella</taxon>
    </lineage>
</organism>
<dbReference type="PIRSF" id="PIRSF000239">
    <property type="entry name" value="AHPC"/>
    <property type="match status" value="1"/>
</dbReference>
<evidence type="ECO:0000256" key="2">
    <source>
        <dbReference type="ARBA" id="ARBA00022490"/>
    </source>
</evidence>
<feature type="active site" description="Cysteine sulfenic acid (-SOH) intermediate" evidence="10">
    <location>
        <position position="55"/>
    </location>
</feature>
<evidence type="ECO:0000256" key="3">
    <source>
        <dbReference type="ARBA" id="ARBA00022559"/>
    </source>
</evidence>
<dbReference type="GO" id="GO:0005829">
    <property type="term" value="C:cytosol"/>
    <property type="evidence" value="ECO:0007669"/>
    <property type="project" value="TreeGrafter"/>
</dbReference>
<evidence type="ECO:0000313" key="13">
    <source>
        <dbReference type="EMBL" id="MCD1295759.1"/>
    </source>
</evidence>
<dbReference type="PANTHER" id="PTHR10681:SF128">
    <property type="entry name" value="THIOREDOXIN-DEPENDENT PEROXIDE REDUCTASE, MITOCHONDRIAL"/>
    <property type="match status" value="1"/>
</dbReference>
<comment type="function">
    <text evidence="10">Thiol-specific peroxidase that catalyzes the reduction of hydrogen peroxide and organic hydroperoxides to water and alcohols, respectively. Plays a role in cell protection against oxidative stress by detoxifying peroxides.</text>
</comment>
<accession>A0AAP2RDR5</accession>
<dbReference type="GO" id="GO:0006979">
    <property type="term" value="P:response to oxidative stress"/>
    <property type="evidence" value="ECO:0007669"/>
    <property type="project" value="TreeGrafter"/>
</dbReference>
<dbReference type="GO" id="GO:0045454">
    <property type="term" value="P:cell redox homeostasis"/>
    <property type="evidence" value="ECO:0007669"/>
    <property type="project" value="TreeGrafter"/>
</dbReference>
<dbReference type="FunFam" id="3.40.30.10:FF:000011">
    <property type="entry name" value="Peroxiredoxin PRX1"/>
    <property type="match status" value="1"/>
</dbReference>
<keyword evidence="3 10" id="KW-0575">Peroxidase</keyword>
<dbReference type="AlphaFoldDB" id="A0AAP2RDR5"/>
<keyword evidence="6 10" id="KW-1015">Disulfide bond</keyword>
<protein>
    <recommendedName>
        <fullName evidence="10">Peroxiredoxin</fullName>
        <ecNumber evidence="10">1.11.1.24</ecNumber>
    </recommendedName>
    <alternativeName>
        <fullName evidence="10">Thioredoxin peroxidase</fullName>
    </alternativeName>
    <alternativeName>
        <fullName evidence="10">Thioredoxin-dependent peroxiredoxin</fullName>
    </alternativeName>
</protein>
<dbReference type="NCBIfam" id="NF009669">
    <property type="entry name" value="PRK13190.1"/>
    <property type="match status" value="1"/>
</dbReference>
<dbReference type="GO" id="GO:0033554">
    <property type="term" value="P:cellular response to stress"/>
    <property type="evidence" value="ECO:0007669"/>
    <property type="project" value="TreeGrafter"/>
</dbReference>
<feature type="binding site" evidence="10">
    <location>
        <position position="132"/>
    </location>
    <ligand>
        <name>substrate</name>
    </ligand>
</feature>
<comment type="subcellular location">
    <subcellularLocation>
        <location evidence="10">Cytoplasm</location>
    </subcellularLocation>
</comment>
<dbReference type="GO" id="GO:0042744">
    <property type="term" value="P:hydrogen peroxide catabolic process"/>
    <property type="evidence" value="ECO:0007669"/>
    <property type="project" value="TreeGrafter"/>
</dbReference>
<feature type="disulfide bond" description="Alternate" evidence="10">
    <location>
        <begin position="208"/>
        <end position="214"/>
    </location>
</feature>
<dbReference type="InterPro" id="IPR013766">
    <property type="entry name" value="Thioredoxin_domain"/>
</dbReference>
<feature type="active site" description="Cysteine sulfenic acid (-SOH) intermediate; for peroxidase activity" evidence="11">
    <location>
        <position position="55"/>
    </location>
</feature>
<keyword evidence="4 10" id="KW-0049">Antioxidant</keyword>
<comment type="caution">
    <text evidence="13">The sequence shown here is derived from an EMBL/GenBank/DDBJ whole genome shotgun (WGS) entry which is preliminary data.</text>
</comment>
<evidence type="ECO:0000256" key="8">
    <source>
        <dbReference type="ARBA" id="ARBA00025719"/>
    </source>
</evidence>
<feature type="domain" description="Thioredoxin" evidence="12">
    <location>
        <begin position="14"/>
        <end position="169"/>
    </location>
</feature>
<dbReference type="InterPro" id="IPR022915">
    <property type="entry name" value="Peroxiredoxin_TDXH"/>
</dbReference>
<dbReference type="InterPro" id="IPR000866">
    <property type="entry name" value="AhpC/TSA"/>
</dbReference>
<dbReference type="CDD" id="cd03016">
    <property type="entry name" value="PRX_1cys"/>
    <property type="match status" value="1"/>
</dbReference>
<evidence type="ECO:0000256" key="9">
    <source>
        <dbReference type="ARBA" id="ARBA00064044"/>
    </source>
</evidence>
<dbReference type="Gene3D" id="3.30.1020.10">
    <property type="entry name" value="Antioxidant, Horf6, Chain A, domain2"/>
    <property type="match status" value="1"/>
</dbReference>
<dbReference type="NCBIfam" id="NF009668">
    <property type="entry name" value="PRK13189.1"/>
    <property type="match status" value="1"/>
</dbReference>
<dbReference type="RefSeq" id="WP_230742616.1">
    <property type="nucleotide sequence ID" value="NZ_PGCK01000010.1"/>
</dbReference>
<dbReference type="EMBL" id="PGCK01000010">
    <property type="protein sequence ID" value="MCD1295759.1"/>
    <property type="molecule type" value="Genomic_DNA"/>
</dbReference>
<dbReference type="GO" id="GO:0008379">
    <property type="term" value="F:thioredoxin peroxidase activity"/>
    <property type="evidence" value="ECO:0007669"/>
    <property type="project" value="TreeGrafter"/>
</dbReference>
<evidence type="ECO:0000313" key="14">
    <source>
        <dbReference type="Proteomes" id="UP001320159"/>
    </source>
</evidence>
<dbReference type="Pfam" id="PF10417">
    <property type="entry name" value="1-cysPrx_C"/>
    <property type="match status" value="1"/>
</dbReference>
<name>A0AAP2RDR5_9EURY</name>
<evidence type="ECO:0000256" key="11">
    <source>
        <dbReference type="PIRSR" id="PIRSR000239-1"/>
    </source>
</evidence>
<dbReference type="InterPro" id="IPR024706">
    <property type="entry name" value="Peroxiredoxin_AhpC-typ"/>
</dbReference>
<dbReference type="Proteomes" id="UP001320159">
    <property type="component" value="Unassembled WGS sequence"/>
</dbReference>
<comment type="catalytic activity">
    <reaction evidence="10">
        <text>a hydroperoxide + [thioredoxin]-dithiol = an alcohol + [thioredoxin]-disulfide + H2O</text>
        <dbReference type="Rhea" id="RHEA:62620"/>
        <dbReference type="Rhea" id="RHEA-COMP:10698"/>
        <dbReference type="Rhea" id="RHEA-COMP:10700"/>
        <dbReference type="ChEBI" id="CHEBI:15377"/>
        <dbReference type="ChEBI" id="CHEBI:29950"/>
        <dbReference type="ChEBI" id="CHEBI:30879"/>
        <dbReference type="ChEBI" id="CHEBI:35924"/>
        <dbReference type="ChEBI" id="CHEBI:50058"/>
        <dbReference type="EC" id="1.11.1.24"/>
    </reaction>
</comment>
<evidence type="ECO:0000256" key="6">
    <source>
        <dbReference type="ARBA" id="ARBA00023157"/>
    </source>
</evidence>
<feature type="disulfide bond" description="Interchain (with Cys-214); in linked form" evidence="10">
    <location>
        <position position="55"/>
    </location>
</feature>
<dbReference type="PROSITE" id="PS51352">
    <property type="entry name" value="THIOREDOXIN_2"/>
    <property type="match status" value="1"/>
</dbReference>
<keyword evidence="2 10" id="KW-0963">Cytoplasm</keyword>
<comment type="similarity">
    <text evidence="1">Belongs to the peroxiredoxin family. AhpC/Prx1 subfamily.</text>
</comment>
<keyword evidence="5 10" id="KW-0560">Oxidoreductase</keyword>
<keyword evidence="7 10" id="KW-0676">Redox-active center</keyword>
<dbReference type="PANTHER" id="PTHR10681">
    <property type="entry name" value="THIOREDOXIN PEROXIDASE"/>
    <property type="match status" value="1"/>
</dbReference>
<comment type="miscellaneous">
    <text evidence="10">The active site is a conserved redox-active cysteine residue, the peroxidatic cysteine (C(P)), which makes the nucleophilic attack on the peroxide substrate. The peroxide oxidizes the C(P)-SH to cysteine sulfenic acid (C(P)-SOH), which then reacts with another cysteine residue, the resolving cysteine (C(R)), to form a disulfide bridge. The disulfide is subsequently reduced by an appropriate electron donor to complete the catalytic cycle. Although the primary sequence of this enzyme is similar to those of the 1-Cys Prx6 enzymes, its catalytic properties resemble those of the typical 2-Cys Prxs and C(R) is provided by the other dimeric subunit to form an intersubunit disulfide. The disulfide is subsequently reduced by thioredoxin.</text>
</comment>
<evidence type="ECO:0000259" key="12">
    <source>
        <dbReference type="PROSITE" id="PS51352"/>
    </source>
</evidence>
<dbReference type="Gene3D" id="3.40.30.10">
    <property type="entry name" value="Glutaredoxin"/>
    <property type="match status" value="1"/>
</dbReference>
<dbReference type="InterPro" id="IPR045020">
    <property type="entry name" value="PRX_1cys"/>
</dbReference>
<reference evidence="13 14" key="1">
    <citation type="submission" date="2017-11" db="EMBL/GenBank/DDBJ databases">
        <title>Isolation and Characterization of Family Methanocellaceae Species from Potential Methane Hydrate Area Offshore Southwestern Taiwan.</title>
        <authorList>
            <person name="Zhang W.-L."/>
            <person name="Chen W.-C."/>
            <person name="Lai M.-C."/>
            <person name="Chen S.-C."/>
        </authorList>
    </citation>
    <scope>NUCLEOTIDE SEQUENCE [LARGE SCALE GENOMIC DNA]</scope>
    <source>
        <strain evidence="13 14">CWC-04</strain>
    </source>
</reference>
<dbReference type="EC" id="1.11.1.24" evidence="10"/>
<feature type="disulfide bond" description="Interchain (with Cys-55); in linked form" evidence="10">
    <location>
        <position position="214"/>
    </location>
</feature>
<keyword evidence="14" id="KW-1185">Reference proteome</keyword>
<comment type="subunit">
    <text evidence="9 10">Homodecamer. Pentamer of dimers that assemble into a ring structure.</text>
</comment>
<dbReference type="SUPFAM" id="SSF52833">
    <property type="entry name" value="Thioredoxin-like"/>
    <property type="match status" value="1"/>
</dbReference>
<dbReference type="InterPro" id="IPR050217">
    <property type="entry name" value="Peroxiredoxin"/>
</dbReference>